<protein>
    <submittedName>
        <fullName evidence="13 14">Uncharacterized protein LOC112052244</fullName>
    </submittedName>
</protein>
<dbReference type="Gene3D" id="3.30.40.10">
    <property type="entry name" value="Zinc/RING finger domain, C3HC4 (zinc finger)"/>
    <property type="match status" value="1"/>
</dbReference>
<feature type="compositionally biased region" description="Basic and acidic residues" evidence="9">
    <location>
        <begin position="592"/>
        <end position="604"/>
    </location>
</feature>
<keyword evidence="6" id="KW-0833">Ubl conjugation pathway</keyword>
<accession>A0A6J1NJB5</accession>
<keyword evidence="5 8" id="KW-0863">Zinc-finger</keyword>
<evidence type="ECO:0000256" key="5">
    <source>
        <dbReference type="ARBA" id="ARBA00022771"/>
    </source>
</evidence>
<dbReference type="PROSITE" id="PS00518">
    <property type="entry name" value="ZF_RING_1"/>
    <property type="match status" value="1"/>
</dbReference>
<gene>
    <name evidence="13 14" type="primary">LOC112052244</name>
</gene>
<evidence type="ECO:0000256" key="1">
    <source>
        <dbReference type="ARBA" id="ARBA00004906"/>
    </source>
</evidence>
<keyword evidence="7" id="KW-0862">Zinc</keyword>
<dbReference type="PANTHER" id="PTHR22770">
    <property type="entry name" value="UBIQUITIN CONJUGATING ENZYME 7 INTERACTING PROTEIN-RELATED"/>
    <property type="match status" value="1"/>
</dbReference>
<dbReference type="RefSeq" id="XP_023947019.2">
    <property type="nucleotide sequence ID" value="XM_024091251.2"/>
</dbReference>
<feature type="compositionally biased region" description="Basic and acidic residues" evidence="9">
    <location>
        <begin position="384"/>
        <end position="393"/>
    </location>
</feature>
<dbReference type="InterPro" id="IPR044066">
    <property type="entry name" value="TRIAD_supradom"/>
</dbReference>
<dbReference type="InterPro" id="IPR017907">
    <property type="entry name" value="Znf_RING_CS"/>
</dbReference>
<evidence type="ECO:0000256" key="2">
    <source>
        <dbReference type="ARBA" id="ARBA00022679"/>
    </source>
</evidence>
<evidence type="ECO:0000256" key="3">
    <source>
        <dbReference type="ARBA" id="ARBA00022723"/>
    </source>
</evidence>
<feature type="domain" description="RING-type" evidence="10">
    <location>
        <begin position="1058"/>
        <end position="1103"/>
    </location>
</feature>
<evidence type="ECO:0000259" key="11">
    <source>
        <dbReference type="PROSITE" id="PS51873"/>
    </source>
</evidence>
<evidence type="ECO:0000313" key="14">
    <source>
        <dbReference type="RefSeq" id="XP_052746665.1"/>
    </source>
</evidence>
<feature type="compositionally biased region" description="Polar residues" evidence="9">
    <location>
        <begin position="605"/>
        <end position="617"/>
    </location>
</feature>
<dbReference type="RefSeq" id="XP_052746665.1">
    <property type="nucleotide sequence ID" value="XM_052890705.1"/>
</dbReference>
<keyword evidence="2" id="KW-0808">Transferase</keyword>
<dbReference type="InterPro" id="IPR047559">
    <property type="entry name" value="HOIL1_RBR_mRING-HC-C3HC3D"/>
</dbReference>
<keyword evidence="4" id="KW-0677">Repeat</keyword>
<dbReference type="InterPro" id="IPR051628">
    <property type="entry name" value="LUBAC_E3_Ligases"/>
</dbReference>
<organism evidence="12 13">
    <name type="scientific">Bicyclus anynana</name>
    <name type="common">Squinting bush brown butterfly</name>
    <dbReference type="NCBI Taxonomy" id="110368"/>
    <lineage>
        <taxon>Eukaryota</taxon>
        <taxon>Metazoa</taxon>
        <taxon>Ecdysozoa</taxon>
        <taxon>Arthropoda</taxon>
        <taxon>Hexapoda</taxon>
        <taxon>Insecta</taxon>
        <taxon>Pterygota</taxon>
        <taxon>Neoptera</taxon>
        <taxon>Endopterygota</taxon>
        <taxon>Lepidoptera</taxon>
        <taxon>Glossata</taxon>
        <taxon>Ditrysia</taxon>
        <taxon>Papilionoidea</taxon>
        <taxon>Nymphalidae</taxon>
        <taxon>Satyrinae</taxon>
        <taxon>Satyrini</taxon>
        <taxon>Mycalesina</taxon>
        <taxon>Bicyclus</taxon>
    </lineage>
</organism>
<sequence length="1285" mass="143417">MNGDVEVEAPRPRPLSAGIWTLFSWLRRTDRSSSSESVSSVGSDRSVASFDFLAPLNYNHGNTPLVLPPNPLTETYKKRLQERSLQRQHDRDLTLRRKYGLFREEGLGYDAFSLPSARRLQKDTVLRQDRERRATSESIRRTAYVPGKRRAPLPPSVVVSATLPRNYKRKRPAPKPPVNLTEENKENISINKIVQMNTSAEIVNNTSISTELTLANKIEEQPKHETKEIKLRSDKSFLKQIFDSKKRNSAIDTSRIKLLPSISELDKQAAEIIEANKMLRASGRNSFTDNSSRPDSTEETWICTTCLRKYKPVVTCCIYCIIKENSNKNSKNVHINASNICTQTDQKDLKSNRSKGIDDKKKLREMLKEMKDSLPKRPKHNAKYPKDNDDTVKSTETPTLRIGSTIDENIKGNFNNINSNEKECRPSESKNTAKQTFFSSQPSSSKDFSIPFIGNNISEINRKSACKTSSPNISNANINVSTPDILVKSVKKSPDSNSNLVNNTHETYSPNINKQTANSLNDDRQGANGMHRAPDLRTINHNLSLVHTQDNKAKKASNIQTNAISVNQTFIEVQKKTQNKNIPPLVVNTDLKKQGHRTENHENIEQSNTKTPISNNKQLAELKKCDSPGSDTKDETKKAQLGNALSSKIEIKSAGQGDINSSNNNLNTPLKVSSLLNPLYCPKYKTPNDRVADCSFGNIVSTKEENIKKHEISQTQPTILPEKVVAPTFVNVQTPSTSITKVVNDVLQKSESQHTEASKNNKCENPPAIVEDNQKEQIAKNVLTDVKTDASSYVKVLDHHNRRRNLINQLEHAIAEGNEQLAAEAAANLAKLKIACSVLSFSSQIIAEPLSNKTAGIHNIKREENHYKLQVKLNSPSKIENFRDMPGTKQSEQQDKQKPVSANGAEVNILPEASASTSSQISDNQIPIELWVEDREAARGPIPLRISRKARMVELKRHVETSLGLDIRLQRWIVGRNLCTDDNTPLTALAGPDLNAPFYLCLVESETNKDNPQQIKDDKRTQIKAPNEINDPALGDVYTELMKLEQQALVPNTEPFECGVCIEQCDVGAGVVLRECIHTFCRECLVDVIRHCEEPVVPCPAIQCPGALQEREIRAILSAEEYERWLARGLAAAESGTRNTFHCRTRDCKGWAFCEPGVRRFPCPVCRHTNCVPCQAVHEGETCEHYQMKLREAVTAAESNQTDQGTRALLASLIARGEALECPECSAIITKKWGCDWVKCSACKTEICWVTKGRRWGPGGKGDTSGGCRCGVEGQRCHPSCGYCH</sequence>
<dbReference type="InterPro" id="IPR001841">
    <property type="entry name" value="Znf_RING"/>
</dbReference>
<feature type="region of interest" description="Disordered" evidence="9">
    <location>
        <begin position="490"/>
        <end position="517"/>
    </location>
</feature>
<name>A0A6J1NJB5_BICAN</name>
<dbReference type="Proteomes" id="UP001652582">
    <property type="component" value="Chromosome 3"/>
</dbReference>
<evidence type="ECO:0000256" key="4">
    <source>
        <dbReference type="ARBA" id="ARBA00022737"/>
    </source>
</evidence>
<dbReference type="Gene3D" id="3.10.20.90">
    <property type="entry name" value="Phosphatidylinositol 3-kinase Catalytic Subunit, Chain A, domain 1"/>
    <property type="match status" value="1"/>
</dbReference>
<dbReference type="PANTHER" id="PTHR22770:SF13">
    <property type="entry name" value="RING-TYPE DOMAIN-CONTAINING PROTEIN"/>
    <property type="match status" value="1"/>
</dbReference>
<feature type="region of interest" description="Disordered" evidence="9">
    <location>
        <begin position="878"/>
        <end position="902"/>
    </location>
</feature>
<feature type="domain" description="RING-type" evidence="11">
    <location>
        <begin position="1054"/>
        <end position="1281"/>
    </location>
</feature>
<feature type="compositionally biased region" description="Polar residues" evidence="9">
    <location>
        <begin position="495"/>
        <end position="517"/>
    </location>
</feature>
<feature type="region of interest" description="Disordered" evidence="9">
    <location>
        <begin position="592"/>
        <end position="617"/>
    </location>
</feature>
<comment type="pathway">
    <text evidence="1">Protein modification; protein ubiquitination.</text>
</comment>
<dbReference type="PROSITE" id="PS50089">
    <property type="entry name" value="ZF_RING_2"/>
    <property type="match status" value="1"/>
</dbReference>
<keyword evidence="3" id="KW-0479">Metal-binding</keyword>
<evidence type="ECO:0000256" key="9">
    <source>
        <dbReference type="SAM" id="MobiDB-lite"/>
    </source>
</evidence>
<evidence type="ECO:0000313" key="12">
    <source>
        <dbReference type="Proteomes" id="UP001652582"/>
    </source>
</evidence>
<evidence type="ECO:0000256" key="8">
    <source>
        <dbReference type="PROSITE-ProRule" id="PRU00175"/>
    </source>
</evidence>
<dbReference type="OrthoDB" id="261960at2759"/>
<dbReference type="CDD" id="cd20358">
    <property type="entry name" value="Rcat_RBR_HOIL1"/>
    <property type="match status" value="1"/>
</dbReference>
<dbReference type="InterPro" id="IPR047557">
    <property type="entry name" value="Rcat_RBR_HOIL1"/>
</dbReference>
<proteinExistence type="predicted"/>
<evidence type="ECO:0000256" key="6">
    <source>
        <dbReference type="ARBA" id="ARBA00022786"/>
    </source>
</evidence>
<dbReference type="GeneID" id="112052244"/>
<dbReference type="SUPFAM" id="SSF57850">
    <property type="entry name" value="RING/U-box"/>
    <property type="match status" value="3"/>
</dbReference>
<reference evidence="13 14" key="1">
    <citation type="submission" date="2025-05" db="UniProtKB">
        <authorList>
            <consortium name="RefSeq"/>
        </authorList>
    </citation>
    <scope>IDENTIFICATION</scope>
</reference>
<evidence type="ECO:0000313" key="13">
    <source>
        <dbReference type="RefSeq" id="XP_023947019.2"/>
    </source>
</evidence>
<dbReference type="PROSITE" id="PS51873">
    <property type="entry name" value="TRIAD"/>
    <property type="match status" value="1"/>
</dbReference>
<evidence type="ECO:0000259" key="10">
    <source>
        <dbReference type="PROSITE" id="PS50089"/>
    </source>
</evidence>
<dbReference type="InterPro" id="IPR013083">
    <property type="entry name" value="Znf_RING/FYVE/PHD"/>
</dbReference>
<feature type="region of interest" description="Disordered" evidence="9">
    <location>
        <begin position="421"/>
        <end position="445"/>
    </location>
</feature>
<evidence type="ECO:0000256" key="7">
    <source>
        <dbReference type="ARBA" id="ARBA00022833"/>
    </source>
</evidence>
<dbReference type="CDD" id="cd16633">
    <property type="entry name" value="mRING-HC-C3HC3D_RBR_HOIL1"/>
    <property type="match status" value="1"/>
</dbReference>
<keyword evidence="12" id="KW-1185">Reference proteome</keyword>
<feature type="region of interest" description="Disordered" evidence="9">
    <location>
        <begin position="370"/>
        <end position="395"/>
    </location>
</feature>